<keyword evidence="2" id="KW-1185">Reference proteome</keyword>
<sequence length="85" mass="9450">MHGTDTDIAKNSYLPVISAQIQCINELSSKTRQEKLSLLYRENHYCIAKVPPELAATDDSTVLFQGKGRACHLFLNGYMASFLTA</sequence>
<reference evidence="2" key="1">
    <citation type="submission" date="2016-12" db="EMBL/GenBank/DDBJ databases">
        <authorList>
            <person name="Rodrigo-Torres L."/>
            <person name="Arahal R.D."/>
            <person name="Lucena T."/>
        </authorList>
    </citation>
    <scope>NUCLEOTIDE SEQUENCE [LARGE SCALE GENOMIC DNA]</scope>
</reference>
<organism evidence="1 2">
    <name type="scientific">Vibrio quintilis</name>
    <dbReference type="NCBI Taxonomy" id="1117707"/>
    <lineage>
        <taxon>Bacteria</taxon>
        <taxon>Pseudomonadati</taxon>
        <taxon>Pseudomonadota</taxon>
        <taxon>Gammaproteobacteria</taxon>
        <taxon>Vibrionales</taxon>
        <taxon>Vibrionaceae</taxon>
        <taxon>Vibrio</taxon>
    </lineage>
</organism>
<dbReference type="AlphaFoldDB" id="A0A1M7YUS3"/>
<dbReference type="OrthoDB" id="9844834at2"/>
<name>A0A1M7YUS3_9VIBR</name>
<evidence type="ECO:0000313" key="1">
    <source>
        <dbReference type="EMBL" id="SHO56311.1"/>
    </source>
</evidence>
<dbReference type="EMBL" id="FRFG01000023">
    <property type="protein sequence ID" value="SHO56311.1"/>
    <property type="molecule type" value="Genomic_DNA"/>
</dbReference>
<dbReference type="Proteomes" id="UP000184600">
    <property type="component" value="Unassembled WGS sequence"/>
</dbReference>
<evidence type="ECO:0000313" key="2">
    <source>
        <dbReference type="Proteomes" id="UP000184600"/>
    </source>
</evidence>
<protein>
    <submittedName>
        <fullName evidence="1">Uncharacterized protein</fullName>
    </submittedName>
</protein>
<gene>
    <name evidence="1" type="ORF">VQ7734_02080</name>
</gene>
<accession>A0A1M7YUS3</accession>
<dbReference type="RefSeq" id="WP_073582158.1">
    <property type="nucleotide sequence ID" value="NZ_AP024897.1"/>
</dbReference>
<dbReference type="STRING" id="1117707.VQ7734_02080"/>
<proteinExistence type="predicted"/>